<keyword evidence="1" id="KW-0175">Coiled coil</keyword>
<dbReference type="AlphaFoldDB" id="A0A937EKM5"/>
<name>A0A937EKM5_9ACTN</name>
<keyword evidence="3" id="KW-1185">Reference proteome</keyword>
<feature type="coiled-coil region" evidence="1">
    <location>
        <begin position="169"/>
        <end position="229"/>
    </location>
</feature>
<evidence type="ECO:0000313" key="3">
    <source>
        <dbReference type="Proteomes" id="UP000661858"/>
    </source>
</evidence>
<evidence type="ECO:0000313" key="2">
    <source>
        <dbReference type="EMBL" id="MBL1083794.1"/>
    </source>
</evidence>
<gene>
    <name evidence="2" type="ORF">JK359_17770</name>
</gene>
<sequence>MRLTDLLHPHLDGVTTVVDAAGPGLSLEPYVHLPDGVALLGDDGERDIGATELVLLSYGPDPALHGTEAGCLAVLARMRPGARGLLLFGHPGPEPPYHRLLDGLVAQRCQVLRAAPLDYAHLHAGAVFARLGTDELLPPHDWFGRPVPDGGFATTLRTAGEYVLADLVSRSLRARHLDLQRRAEEAERARDTVREDGLADRLAAAVREKERLASALRGARARVEVLQARVTMLEGSTSLQVGKALVSAARSPRHRAARLPRELYGLWRARATRKPAPASPASPASPAAADGAAAVVADDRLHLVHRAFSCAPRDRLVIAGVLTDRTAEDFAADAVVNRPLPHDGGLLVRRTDPDAVVVQLSACTQDGPWSLTGTGLAPDLDRRLVELLTEARALGRSAVLWRDAPASAAPGLAHLAWDAVLDADTGVRLSRLDPAADGRERLREAFQWDSTRVRLAELARLVGAPDPLDGRRVAVLAAPRGRHDVARLVAQVLGQQHRPAEVVVPDPAGLEELAGAGVAVRTGPPTAAWVADWTDLTEERPDTLLLDLMCAQEYSGADALGHAPGDADLTFVPALRRPLLVRRALYLTGAPPETWCGRGYRLFAVRGKEPS</sequence>
<protein>
    <submittedName>
        <fullName evidence="2">Uncharacterized protein</fullName>
    </submittedName>
</protein>
<evidence type="ECO:0000256" key="1">
    <source>
        <dbReference type="SAM" id="Coils"/>
    </source>
</evidence>
<comment type="caution">
    <text evidence="2">The sequence shown here is derived from an EMBL/GenBank/DDBJ whole genome shotgun (WGS) entry which is preliminary data.</text>
</comment>
<proteinExistence type="predicted"/>
<dbReference type="RefSeq" id="WP_201836700.1">
    <property type="nucleotide sequence ID" value="NZ_JAERRK010000008.1"/>
</dbReference>
<dbReference type="Proteomes" id="UP000661858">
    <property type="component" value="Unassembled WGS sequence"/>
</dbReference>
<dbReference type="EMBL" id="JAERRK010000008">
    <property type="protein sequence ID" value="MBL1083794.1"/>
    <property type="molecule type" value="Genomic_DNA"/>
</dbReference>
<reference evidence="2" key="1">
    <citation type="submission" date="2021-01" db="EMBL/GenBank/DDBJ databases">
        <title>WGS of actinomycetes isolated from Thailand.</title>
        <authorList>
            <person name="Thawai C."/>
        </authorList>
    </citation>
    <scope>NUCLEOTIDE SEQUENCE</scope>
    <source>
        <strain evidence="2">RCU-197</strain>
    </source>
</reference>
<accession>A0A937EKM5</accession>
<organism evidence="2 3">
    <name type="scientific">Streptomyces actinomycinicus</name>
    <dbReference type="NCBI Taxonomy" id="1695166"/>
    <lineage>
        <taxon>Bacteria</taxon>
        <taxon>Bacillati</taxon>
        <taxon>Actinomycetota</taxon>
        <taxon>Actinomycetes</taxon>
        <taxon>Kitasatosporales</taxon>
        <taxon>Streptomycetaceae</taxon>
        <taxon>Streptomyces</taxon>
    </lineage>
</organism>